<name>A0A4P2VQ56_FLUSA</name>
<dbReference type="Pfam" id="PF00691">
    <property type="entry name" value="OmpA"/>
    <property type="match status" value="1"/>
</dbReference>
<gene>
    <name evidence="2" type="ORF">JCM31447_29410</name>
</gene>
<dbReference type="InterPro" id="IPR036737">
    <property type="entry name" value="OmpA-like_sf"/>
</dbReference>
<reference evidence="2 3" key="1">
    <citation type="submission" date="2018-12" db="EMBL/GenBank/DDBJ databases">
        <title>Rubrispira sanarue gen. nov., sp., nov., a member of the order Silvanigrellales, isolated from a brackish lake in Hamamatsu Japan.</title>
        <authorList>
            <person name="Maejima Y."/>
            <person name="Iino T."/>
            <person name="Muraguchi Y."/>
            <person name="Fukuda K."/>
            <person name="Nojiri H."/>
            <person name="Ohkuma M."/>
            <person name="Moriuchi R."/>
            <person name="Dohra H."/>
            <person name="Kimbara K."/>
            <person name="Shintani M."/>
        </authorList>
    </citation>
    <scope>NUCLEOTIDE SEQUENCE [LARGE SCALE GENOMIC DNA]</scope>
    <source>
        <strain evidence="2 3">RF1110005</strain>
    </source>
</reference>
<sequence length="301" mass="34239">MKRNLIFKSLIHYAKPMGAFLVCLSLTNVCSALSLISYFYQTSYPNEECTPASLDPQTLKLTYSERSNMKNEFKVGWDLYTNKNLAFYQKPSIGGEVQIARCLPPGRWVYLGRGNVENVNGNTVEATIKGIDMIQGSSVKFPKKFIETGNFYWRPMAGDSVFPVEKSVSRKISISPKIEIAYEDIFVYLGSGEYSYDITPEGEEFLNNKFNHFKKINGRLEIDGFYIAAGKSEDLRLESLMRAQAVGNYFIRKFKLNPDQIVTIGYGNDWLQSGMQPVKAWPNRNLMRGIILKILPESADY</sequence>
<proteinExistence type="predicted"/>
<evidence type="ECO:0000313" key="2">
    <source>
        <dbReference type="EMBL" id="BBH54470.1"/>
    </source>
</evidence>
<dbReference type="Proteomes" id="UP000291236">
    <property type="component" value="Chromosome"/>
</dbReference>
<dbReference type="EMBL" id="AP019368">
    <property type="protein sequence ID" value="BBH54470.1"/>
    <property type="molecule type" value="Genomic_DNA"/>
</dbReference>
<dbReference type="AlphaFoldDB" id="A0A4P2VQ56"/>
<keyword evidence="3" id="KW-1185">Reference proteome</keyword>
<feature type="domain" description="OmpA-like" evidence="1">
    <location>
        <begin position="195"/>
        <end position="269"/>
    </location>
</feature>
<evidence type="ECO:0000259" key="1">
    <source>
        <dbReference type="Pfam" id="PF00691"/>
    </source>
</evidence>
<dbReference type="InterPro" id="IPR006665">
    <property type="entry name" value="OmpA-like"/>
</dbReference>
<accession>A0A4P2VQ56</accession>
<dbReference type="SUPFAM" id="SSF103088">
    <property type="entry name" value="OmpA-like"/>
    <property type="match status" value="1"/>
</dbReference>
<dbReference type="Gene3D" id="3.30.1330.60">
    <property type="entry name" value="OmpA-like domain"/>
    <property type="match status" value="1"/>
</dbReference>
<evidence type="ECO:0000313" key="3">
    <source>
        <dbReference type="Proteomes" id="UP000291236"/>
    </source>
</evidence>
<protein>
    <recommendedName>
        <fullName evidence="1">OmpA-like domain-containing protein</fullName>
    </recommendedName>
</protein>
<dbReference type="RefSeq" id="WP_130612269.1">
    <property type="nucleotide sequence ID" value="NZ_AP019368.1"/>
</dbReference>
<dbReference type="KEGG" id="sbf:JCM31447_29410"/>
<organism evidence="2 3">
    <name type="scientific">Fluviispira sanaruensis</name>
    <dbReference type="NCBI Taxonomy" id="2493639"/>
    <lineage>
        <taxon>Bacteria</taxon>
        <taxon>Pseudomonadati</taxon>
        <taxon>Bdellovibrionota</taxon>
        <taxon>Oligoflexia</taxon>
        <taxon>Silvanigrellales</taxon>
        <taxon>Silvanigrellaceae</taxon>
        <taxon>Fluviispira</taxon>
    </lineage>
</organism>
<dbReference type="OrthoDB" id="5292216at2"/>